<sequence>MALNLQAVCQFALLSLCCLLTAVREADGTYVPGRCLCPETTKKIGGQLTDLKVYPTSATCSNITVIVTLKRNNSNVCLDPEAPLGKQLIRCWKRAQKLGRDVNVCLRRRRRRGGRRPRPQQKARRHTRRTSSSQSK</sequence>
<evidence type="ECO:0000256" key="3">
    <source>
        <dbReference type="SAM" id="SignalP"/>
    </source>
</evidence>
<evidence type="ECO:0000259" key="4">
    <source>
        <dbReference type="SMART" id="SM00199"/>
    </source>
</evidence>
<keyword evidence="6" id="KW-1185">Reference proteome</keyword>
<proteinExistence type="predicted"/>
<feature type="region of interest" description="Disordered" evidence="2">
    <location>
        <begin position="108"/>
        <end position="136"/>
    </location>
</feature>
<dbReference type="Gene3D" id="2.40.50.40">
    <property type="match status" value="1"/>
</dbReference>
<evidence type="ECO:0000313" key="5">
    <source>
        <dbReference type="Ensembl" id="ENSXCOP00000015982.1"/>
    </source>
</evidence>
<evidence type="ECO:0000256" key="2">
    <source>
        <dbReference type="SAM" id="MobiDB-lite"/>
    </source>
</evidence>
<organism evidence="5 6">
    <name type="scientific">Xiphophorus couchianus</name>
    <name type="common">Monterrey platyfish</name>
    <dbReference type="NCBI Taxonomy" id="32473"/>
    <lineage>
        <taxon>Eukaryota</taxon>
        <taxon>Metazoa</taxon>
        <taxon>Chordata</taxon>
        <taxon>Craniata</taxon>
        <taxon>Vertebrata</taxon>
        <taxon>Euteleostomi</taxon>
        <taxon>Actinopterygii</taxon>
        <taxon>Neopterygii</taxon>
        <taxon>Teleostei</taxon>
        <taxon>Neoteleostei</taxon>
        <taxon>Acanthomorphata</taxon>
        <taxon>Ovalentaria</taxon>
        <taxon>Atherinomorphae</taxon>
        <taxon>Cyprinodontiformes</taxon>
        <taxon>Poeciliidae</taxon>
        <taxon>Poeciliinae</taxon>
        <taxon>Xiphophorus</taxon>
    </lineage>
</organism>
<dbReference type="AlphaFoldDB" id="A0A3B5LXW5"/>
<protein>
    <recommendedName>
        <fullName evidence="4">Chemokine interleukin-8-like domain-containing protein</fullName>
    </recommendedName>
</protein>
<dbReference type="KEGG" id="xco:114137800"/>
<dbReference type="GO" id="GO:0006955">
    <property type="term" value="P:immune response"/>
    <property type="evidence" value="ECO:0007669"/>
    <property type="project" value="InterPro"/>
</dbReference>
<evidence type="ECO:0000256" key="1">
    <source>
        <dbReference type="ARBA" id="ARBA00022514"/>
    </source>
</evidence>
<dbReference type="SUPFAM" id="SSF54117">
    <property type="entry name" value="Interleukin 8-like chemokines"/>
    <property type="match status" value="1"/>
</dbReference>
<reference evidence="5" key="1">
    <citation type="submission" date="2025-08" db="UniProtKB">
        <authorList>
            <consortium name="Ensembl"/>
        </authorList>
    </citation>
    <scope>IDENTIFICATION</scope>
</reference>
<dbReference type="GO" id="GO:0005615">
    <property type="term" value="C:extracellular space"/>
    <property type="evidence" value="ECO:0007669"/>
    <property type="project" value="UniProtKB-KW"/>
</dbReference>
<keyword evidence="3" id="KW-0732">Signal</keyword>
<dbReference type="GeneID" id="114137800"/>
<dbReference type="SMART" id="SM00199">
    <property type="entry name" value="SCY"/>
    <property type="match status" value="1"/>
</dbReference>
<feature type="signal peptide" evidence="3">
    <location>
        <begin position="1"/>
        <end position="28"/>
    </location>
</feature>
<feature type="domain" description="Chemokine interleukin-8-like" evidence="4">
    <location>
        <begin position="32"/>
        <end position="92"/>
    </location>
</feature>
<dbReference type="Proteomes" id="UP000261380">
    <property type="component" value="Unplaced"/>
</dbReference>
<dbReference type="Pfam" id="PF00048">
    <property type="entry name" value="IL8"/>
    <property type="match status" value="1"/>
</dbReference>
<dbReference type="Ensembl" id="ENSXCOT00000016181.1">
    <property type="protein sequence ID" value="ENSXCOP00000015982.1"/>
    <property type="gene ID" value="ENSXCOG00000012070.1"/>
</dbReference>
<name>A0A3B5LXW5_9TELE</name>
<feature type="chain" id="PRO_5017326145" description="Chemokine interleukin-8-like domain-containing protein" evidence="3">
    <location>
        <begin position="29"/>
        <end position="136"/>
    </location>
</feature>
<dbReference type="InterPro" id="IPR001811">
    <property type="entry name" value="Chemokine_IL8-like_dom"/>
</dbReference>
<accession>A0A3B5LXW5</accession>
<reference evidence="5" key="2">
    <citation type="submission" date="2025-09" db="UniProtKB">
        <authorList>
            <consortium name="Ensembl"/>
        </authorList>
    </citation>
    <scope>IDENTIFICATION</scope>
</reference>
<keyword evidence="1" id="KW-0202">Cytokine</keyword>
<dbReference type="RefSeq" id="XP_027862428.1">
    <property type="nucleotide sequence ID" value="XM_028006627.1"/>
</dbReference>
<dbReference type="PRINTS" id="PR00436">
    <property type="entry name" value="INTERLEUKIN8"/>
</dbReference>
<dbReference type="InterPro" id="IPR036048">
    <property type="entry name" value="Interleukin_8-like_sf"/>
</dbReference>
<dbReference type="STRING" id="32473.ENSXCOP00000015982"/>
<feature type="compositionally biased region" description="Basic residues" evidence="2">
    <location>
        <begin position="108"/>
        <end position="129"/>
    </location>
</feature>
<evidence type="ECO:0000313" key="6">
    <source>
        <dbReference type="Proteomes" id="UP000261380"/>
    </source>
</evidence>
<dbReference type="GeneTree" id="ENSGT00600000085077"/>
<dbReference type="GO" id="GO:0008009">
    <property type="term" value="F:chemokine activity"/>
    <property type="evidence" value="ECO:0007669"/>
    <property type="project" value="InterPro"/>
</dbReference>